<evidence type="ECO:0008006" key="4">
    <source>
        <dbReference type="Google" id="ProtNLM"/>
    </source>
</evidence>
<feature type="signal peptide" evidence="1">
    <location>
        <begin position="1"/>
        <end position="25"/>
    </location>
</feature>
<dbReference type="Proteomes" id="UP000739538">
    <property type="component" value="Unassembled WGS sequence"/>
</dbReference>
<keyword evidence="1" id="KW-0732">Signal</keyword>
<dbReference type="EMBL" id="JAGQHS010000070">
    <property type="protein sequence ID" value="MCA9756867.1"/>
    <property type="molecule type" value="Genomic_DNA"/>
</dbReference>
<evidence type="ECO:0000313" key="2">
    <source>
        <dbReference type="EMBL" id="MCA9756867.1"/>
    </source>
</evidence>
<gene>
    <name evidence="2" type="ORF">KDA27_13770</name>
</gene>
<dbReference type="PROSITE" id="PS51257">
    <property type="entry name" value="PROKAR_LIPOPROTEIN"/>
    <property type="match status" value="1"/>
</dbReference>
<feature type="chain" id="PRO_5036878597" description="Transporter" evidence="1">
    <location>
        <begin position="26"/>
        <end position="348"/>
    </location>
</feature>
<comment type="caution">
    <text evidence="2">The sequence shown here is derived from an EMBL/GenBank/DDBJ whole genome shotgun (WGS) entry which is preliminary data.</text>
</comment>
<reference evidence="2" key="1">
    <citation type="submission" date="2020-04" db="EMBL/GenBank/DDBJ databases">
        <authorList>
            <person name="Zhang T."/>
        </authorList>
    </citation>
    <scope>NUCLEOTIDE SEQUENCE</scope>
    <source>
        <strain evidence="2">HKST-UBA02</strain>
    </source>
</reference>
<reference evidence="2" key="2">
    <citation type="journal article" date="2021" name="Microbiome">
        <title>Successional dynamics and alternative stable states in a saline activated sludge microbial community over 9 years.</title>
        <authorList>
            <person name="Wang Y."/>
            <person name="Ye J."/>
            <person name="Ju F."/>
            <person name="Liu L."/>
            <person name="Boyd J.A."/>
            <person name="Deng Y."/>
            <person name="Parks D.H."/>
            <person name="Jiang X."/>
            <person name="Yin X."/>
            <person name="Woodcroft B.J."/>
            <person name="Tyson G.W."/>
            <person name="Hugenholtz P."/>
            <person name="Polz M.F."/>
            <person name="Zhang T."/>
        </authorList>
    </citation>
    <scope>NUCLEOTIDE SEQUENCE</scope>
    <source>
        <strain evidence="2">HKST-UBA02</strain>
    </source>
</reference>
<protein>
    <recommendedName>
        <fullName evidence="4">Transporter</fullName>
    </recommendedName>
</protein>
<evidence type="ECO:0000256" key="1">
    <source>
        <dbReference type="SAM" id="SignalP"/>
    </source>
</evidence>
<sequence>MKKLGFSRLAVVSLFAVGLSVPVHAHAGGCGCVPISLPVGDQYKAHIPGQMRLGYSFMFSDTDHYFIGTERQDGPGETEETVAPSTLGRDNTLSVEYDLPRKFTIGMAIPFIHTEQAREFGGVRGTMEAGGLGDVRVFGRYWLKDNPVGFGLYTSLGARLPTGESDKQFEAQNGSMVNQDLAAQAGTGNFAGLVEIGGATFFAQRFGFSFTSRYVFTPSETSGPNFRNQLTGNGPAENSDADTFTTRLGISTPLATEESPLQRVAVHANFDLAWIPDDDLFGGSEGFRRAGTILALGPGVSYSPLDPLTLSAAVPFTLYRDVRLNGGNVQDWTVQFGLSWNAYTPSPF</sequence>
<evidence type="ECO:0000313" key="3">
    <source>
        <dbReference type="Proteomes" id="UP000739538"/>
    </source>
</evidence>
<accession>A0A956NDQ8</accession>
<proteinExistence type="predicted"/>
<name>A0A956NDQ8_UNCEI</name>
<organism evidence="2 3">
    <name type="scientific">Eiseniibacteriota bacterium</name>
    <dbReference type="NCBI Taxonomy" id="2212470"/>
    <lineage>
        <taxon>Bacteria</taxon>
        <taxon>Candidatus Eiseniibacteriota</taxon>
    </lineage>
</organism>
<dbReference type="AlphaFoldDB" id="A0A956NDQ8"/>